<dbReference type="Proteomes" id="UP000299102">
    <property type="component" value="Unassembled WGS sequence"/>
</dbReference>
<keyword evidence="4" id="KW-1185">Reference proteome</keyword>
<evidence type="ECO:0000256" key="1">
    <source>
        <dbReference type="PROSITE-ProRule" id="PRU00047"/>
    </source>
</evidence>
<keyword evidence="1" id="KW-0862">Zinc</keyword>
<sequence>MSEFFRPRCYQCEELGHLQVGCPRREKGVLSTRAVINAGNWAIFEFIVQNVTECTLVAIGDVLCMLCDPFSATSASFKVLRKDKSKGNAYALSRRPFLSACTE</sequence>
<dbReference type="PROSITE" id="PS50158">
    <property type="entry name" value="ZF_CCHC"/>
    <property type="match status" value="1"/>
</dbReference>
<protein>
    <recommendedName>
        <fullName evidence="2">CCHC-type domain-containing protein</fullName>
    </recommendedName>
</protein>
<accession>A0A4C1UY52</accession>
<dbReference type="GO" id="GO:0008270">
    <property type="term" value="F:zinc ion binding"/>
    <property type="evidence" value="ECO:0007669"/>
    <property type="project" value="UniProtKB-KW"/>
</dbReference>
<keyword evidence="1" id="KW-0863">Zinc-finger</keyword>
<evidence type="ECO:0000313" key="4">
    <source>
        <dbReference type="Proteomes" id="UP000299102"/>
    </source>
</evidence>
<evidence type="ECO:0000259" key="2">
    <source>
        <dbReference type="PROSITE" id="PS50158"/>
    </source>
</evidence>
<dbReference type="SUPFAM" id="SSF57756">
    <property type="entry name" value="Retrovirus zinc finger-like domains"/>
    <property type="match status" value="1"/>
</dbReference>
<gene>
    <name evidence="3" type="ORF">EVAR_75927_1</name>
</gene>
<dbReference type="AlphaFoldDB" id="A0A4C1UY52"/>
<dbReference type="GO" id="GO:0003676">
    <property type="term" value="F:nucleic acid binding"/>
    <property type="evidence" value="ECO:0007669"/>
    <property type="project" value="InterPro"/>
</dbReference>
<dbReference type="InterPro" id="IPR036875">
    <property type="entry name" value="Znf_CCHC_sf"/>
</dbReference>
<name>A0A4C1UY52_EUMVA</name>
<dbReference type="EMBL" id="BGZK01000236">
    <property type="protein sequence ID" value="GBP30704.1"/>
    <property type="molecule type" value="Genomic_DNA"/>
</dbReference>
<comment type="caution">
    <text evidence="3">The sequence shown here is derived from an EMBL/GenBank/DDBJ whole genome shotgun (WGS) entry which is preliminary data.</text>
</comment>
<feature type="domain" description="CCHC-type" evidence="2">
    <location>
        <begin position="8"/>
        <end position="24"/>
    </location>
</feature>
<evidence type="ECO:0000313" key="3">
    <source>
        <dbReference type="EMBL" id="GBP30704.1"/>
    </source>
</evidence>
<organism evidence="3 4">
    <name type="scientific">Eumeta variegata</name>
    <name type="common">Bagworm moth</name>
    <name type="synonym">Eumeta japonica</name>
    <dbReference type="NCBI Taxonomy" id="151549"/>
    <lineage>
        <taxon>Eukaryota</taxon>
        <taxon>Metazoa</taxon>
        <taxon>Ecdysozoa</taxon>
        <taxon>Arthropoda</taxon>
        <taxon>Hexapoda</taxon>
        <taxon>Insecta</taxon>
        <taxon>Pterygota</taxon>
        <taxon>Neoptera</taxon>
        <taxon>Endopterygota</taxon>
        <taxon>Lepidoptera</taxon>
        <taxon>Glossata</taxon>
        <taxon>Ditrysia</taxon>
        <taxon>Tineoidea</taxon>
        <taxon>Psychidae</taxon>
        <taxon>Oiketicinae</taxon>
        <taxon>Eumeta</taxon>
    </lineage>
</organism>
<dbReference type="InterPro" id="IPR001878">
    <property type="entry name" value="Znf_CCHC"/>
</dbReference>
<reference evidence="3 4" key="1">
    <citation type="journal article" date="2019" name="Commun. Biol.">
        <title>The bagworm genome reveals a unique fibroin gene that provides high tensile strength.</title>
        <authorList>
            <person name="Kono N."/>
            <person name="Nakamura H."/>
            <person name="Ohtoshi R."/>
            <person name="Tomita M."/>
            <person name="Numata K."/>
            <person name="Arakawa K."/>
        </authorList>
    </citation>
    <scope>NUCLEOTIDE SEQUENCE [LARGE SCALE GENOMIC DNA]</scope>
</reference>
<keyword evidence="1" id="KW-0479">Metal-binding</keyword>
<proteinExistence type="predicted"/>